<dbReference type="EMBL" id="JAPMLD010000010">
    <property type="protein sequence ID" value="MDW4825999.1"/>
    <property type="molecule type" value="Genomic_DNA"/>
</dbReference>
<evidence type="ECO:0000313" key="7">
    <source>
        <dbReference type="Proteomes" id="UP001259340"/>
    </source>
</evidence>
<dbReference type="InterPro" id="IPR028082">
    <property type="entry name" value="Peripla_BP_I"/>
</dbReference>
<dbReference type="SUPFAM" id="SSF53822">
    <property type="entry name" value="Periplasmic binding protein-like I"/>
    <property type="match status" value="1"/>
</dbReference>
<reference evidence="6 8" key="1">
    <citation type="journal article" date="2022" name="bioRxiv">
        <title>Prophages regulate Shewanella fidelis 3313 motility and biofilm formation: implications for gut colonization dynamics in Ciona robusta.</title>
        <authorList>
            <person name="Natarajan O."/>
            <person name="Gibboney S.L."/>
            <person name="Young M.N."/>
            <person name="Lim S.J."/>
            <person name="Pluta N."/>
            <person name="Atkinson C.G."/>
            <person name="Leigh B.A."/>
            <person name="Liberti A."/>
            <person name="Kees E.D."/>
            <person name="Breitbart M."/>
            <person name="Gralnick J.A."/>
            <person name="Dishaw L.J."/>
        </authorList>
    </citation>
    <scope>NUCLEOTIDE SEQUENCE [LARGE SCALE GENOMIC DNA]</scope>
    <source>
        <strain evidence="6 8">JG4066</strain>
    </source>
</reference>
<dbReference type="AlphaFoldDB" id="A0AAW8NQV8"/>
<evidence type="ECO:0000256" key="2">
    <source>
        <dbReference type="ARBA" id="ARBA00023125"/>
    </source>
</evidence>
<sequence>MATMKDVAKLASVSTSTVSHVINGTRFVSDDIAKRVQDAAQQLNYHGPSAVARSLKKNCTKTIGMLVTTSTNPFYAEVVQSVEQACYQQGYNLILCNTEGDAQRLKRSLSTLIERRVDGLIMMCAMLEGDDAQIYRRLGGLPVVVMDWGEVDLSCDRIQGHSRQGGILATQYLIDNGHSEIGCITGPRNRQQANLRYQGFVDAMNAANLPINPAWVIEANFETEGGKAAFAKLQAQGELPSALFVCNDMMAIGVLHEAQRSGVQIPQQLSVIGYDNIQLAKFMTPALTSIHQSKARLGAAAVNALIARLHDPHLPPQFMDIEPRVIERASVASNEVKVIN</sequence>
<dbReference type="GO" id="GO:0003700">
    <property type="term" value="F:DNA-binding transcription factor activity"/>
    <property type="evidence" value="ECO:0007669"/>
    <property type="project" value="TreeGrafter"/>
</dbReference>
<evidence type="ECO:0000313" key="5">
    <source>
        <dbReference type="EMBL" id="MDR8525292.1"/>
    </source>
</evidence>
<dbReference type="PROSITE" id="PS50932">
    <property type="entry name" value="HTH_LACI_2"/>
    <property type="match status" value="1"/>
</dbReference>
<dbReference type="GO" id="GO:0000976">
    <property type="term" value="F:transcription cis-regulatory region binding"/>
    <property type="evidence" value="ECO:0007669"/>
    <property type="project" value="TreeGrafter"/>
</dbReference>
<keyword evidence="8" id="KW-1185">Reference proteome</keyword>
<evidence type="ECO:0000256" key="3">
    <source>
        <dbReference type="ARBA" id="ARBA00023163"/>
    </source>
</evidence>
<dbReference type="SUPFAM" id="SSF47413">
    <property type="entry name" value="lambda repressor-like DNA-binding domains"/>
    <property type="match status" value="1"/>
</dbReference>
<keyword evidence="3" id="KW-0804">Transcription</keyword>
<protein>
    <submittedName>
        <fullName evidence="5">Substrate-binding domain-containing protein</fullName>
    </submittedName>
</protein>
<organism evidence="5 7">
    <name type="scientific">Shewanella fidelis</name>
    <dbReference type="NCBI Taxonomy" id="173509"/>
    <lineage>
        <taxon>Bacteria</taxon>
        <taxon>Pseudomonadati</taxon>
        <taxon>Pseudomonadota</taxon>
        <taxon>Gammaproteobacteria</taxon>
        <taxon>Alteromonadales</taxon>
        <taxon>Shewanellaceae</taxon>
        <taxon>Shewanella</taxon>
    </lineage>
</organism>
<dbReference type="PRINTS" id="PR00036">
    <property type="entry name" value="HTHLACI"/>
</dbReference>
<gene>
    <name evidence="5" type="ORF">OS133_16875</name>
    <name evidence="6" type="ORF">OS134_18165</name>
</gene>
<keyword evidence="2" id="KW-0238">DNA-binding</keyword>
<evidence type="ECO:0000259" key="4">
    <source>
        <dbReference type="PROSITE" id="PS50932"/>
    </source>
</evidence>
<dbReference type="SMART" id="SM00354">
    <property type="entry name" value="HTH_LACI"/>
    <property type="match status" value="1"/>
</dbReference>
<accession>A0AAW8NQV8</accession>
<proteinExistence type="predicted"/>
<evidence type="ECO:0000313" key="8">
    <source>
        <dbReference type="Proteomes" id="UP001271263"/>
    </source>
</evidence>
<name>A0AAW8NQV8_9GAMM</name>
<dbReference type="CDD" id="cd01392">
    <property type="entry name" value="HTH_LacI"/>
    <property type="match status" value="1"/>
</dbReference>
<reference evidence="5" key="2">
    <citation type="submission" date="2022-11" db="EMBL/GenBank/DDBJ databases">
        <title>Prophages regulate Shewanella fidelis motility and biofilm formation: implications for gut colonization dynamics in Ciona robusta.</title>
        <authorList>
            <person name="Natarajan O."/>
            <person name="Gibboney S.L."/>
            <person name="Young M.N."/>
            <person name="Lim S.J."/>
            <person name="Pluta N."/>
            <person name="Atkinson C.G.F."/>
            <person name="Leigh B.A."/>
            <person name="Liberti A."/>
            <person name="Kees E."/>
            <person name="Breitbart M."/>
            <person name="Gralnick J."/>
            <person name="Dishaw L.J."/>
        </authorList>
    </citation>
    <scope>NUCLEOTIDE SEQUENCE</scope>
    <source>
        <strain evidence="5">3313</strain>
    </source>
</reference>
<dbReference type="Gene3D" id="3.40.50.2300">
    <property type="match status" value="2"/>
</dbReference>
<dbReference type="Pfam" id="PF00356">
    <property type="entry name" value="LacI"/>
    <property type="match status" value="1"/>
</dbReference>
<dbReference type="InterPro" id="IPR046335">
    <property type="entry name" value="LacI/GalR-like_sensor"/>
</dbReference>
<dbReference type="PANTHER" id="PTHR30146:SF145">
    <property type="entry name" value="RIBOSE OPERON REPRESSOR"/>
    <property type="match status" value="1"/>
</dbReference>
<evidence type="ECO:0000256" key="1">
    <source>
        <dbReference type="ARBA" id="ARBA00023015"/>
    </source>
</evidence>
<evidence type="ECO:0000313" key="6">
    <source>
        <dbReference type="EMBL" id="MDW4825999.1"/>
    </source>
</evidence>
<dbReference type="Gene3D" id="1.10.260.40">
    <property type="entry name" value="lambda repressor-like DNA-binding domains"/>
    <property type="match status" value="1"/>
</dbReference>
<dbReference type="PROSITE" id="PS00356">
    <property type="entry name" value="HTH_LACI_1"/>
    <property type="match status" value="1"/>
</dbReference>
<comment type="caution">
    <text evidence="5">The sequence shown here is derived from an EMBL/GenBank/DDBJ whole genome shotgun (WGS) entry which is preliminary data.</text>
</comment>
<dbReference type="Pfam" id="PF13377">
    <property type="entry name" value="Peripla_BP_3"/>
    <property type="match status" value="1"/>
</dbReference>
<dbReference type="PANTHER" id="PTHR30146">
    <property type="entry name" value="LACI-RELATED TRANSCRIPTIONAL REPRESSOR"/>
    <property type="match status" value="1"/>
</dbReference>
<keyword evidence="1" id="KW-0805">Transcription regulation</keyword>
<dbReference type="Proteomes" id="UP001271263">
    <property type="component" value="Unassembled WGS sequence"/>
</dbReference>
<feature type="domain" description="HTH lacI-type" evidence="4">
    <location>
        <begin position="2"/>
        <end position="57"/>
    </location>
</feature>
<dbReference type="Proteomes" id="UP001259340">
    <property type="component" value="Unassembled WGS sequence"/>
</dbReference>
<dbReference type="InterPro" id="IPR010982">
    <property type="entry name" value="Lambda_DNA-bd_dom_sf"/>
</dbReference>
<dbReference type="InterPro" id="IPR000843">
    <property type="entry name" value="HTH_LacI"/>
</dbReference>
<dbReference type="RefSeq" id="WP_310655520.1">
    <property type="nucleotide sequence ID" value="NZ_JAPMLA010000012.1"/>
</dbReference>
<dbReference type="EMBL" id="JAPMLE010000001">
    <property type="protein sequence ID" value="MDR8525292.1"/>
    <property type="molecule type" value="Genomic_DNA"/>
</dbReference>